<evidence type="ECO:0000313" key="2">
    <source>
        <dbReference type="Proteomes" id="UP000218944"/>
    </source>
</evidence>
<protein>
    <submittedName>
        <fullName evidence="1">Uncharacterized protein</fullName>
    </submittedName>
</protein>
<proteinExistence type="predicted"/>
<reference evidence="1 2" key="1">
    <citation type="submission" date="2017-08" db="EMBL/GenBank/DDBJ databases">
        <title>Genome sequence of Streptomyces albireticuli NRRL B-1670.</title>
        <authorList>
            <person name="Graham D.E."/>
            <person name="Mahan K.M."/>
            <person name="Klingeman D.M."/>
            <person name="Hettich R.L."/>
            <person name="Parry R.J."/>
            <person name="Spain J.C."/>
        </authorList>
    </citation>
    <scope>NUCLEOTIDE SEQUENCE [LARGE SCALE GENOMIC DNA]</scope>
    <source>
        <strain evidence="1 2">NRRL B-1670</strain>
    </source>
</reference>
<dbReference type="RefSeq" id="WP_095582948.1">
    <property type="nucleotide sequence ID" value="NZ_JAJQQS010000026.1"/>
</dbReference>
<keyword evidence="2" id="KW-1185">Reference proteome</keyword>
<gene>
    <name evidence="1" type="ORF">CK936_23460</name>
</gene>
<dbReference type="AlphaFoldDB" id="A0A2A2D4U6"/>
<sequence length="217" mass="23508">MTEIEFQPSGLASLRVARRVEALMPEAIAAVERHLGETVPPLTVVIAGRTGLATAQTLAAGWRTAGLGAAARYWWDCRQNAPEFLACTTVTRTDRIMIAFNSSQLRRRPEEIRATVVHEVVHAVQIGRPGRRGELQSELDHNLRIAEMPAGLRQVMEAVRAIEEAEAYRVEAALAPEAGEQSAFDRAAVLHRLLDAAARWDAAAEAAETGLVKAGAS</sequence>
<comment type="caution">
    <text evidence="1">The sequence shown here is derived from an EMBL/GenBank/DDBJ whole genome shotgun (WGS) entry which is preliminary data.</text>
</comment>
<accession>A0A2A2D4U6</accession>
<dbReference type="Proteomes" id="UP000218944">
    <property type="component" value="Unassembled WGS sequence"/>
</dbReference>
<evidence type="ECO:0000313" key="1">
    <source>
        <dbReference type="EMBL" id="PAU46554.1"/>
    </source>
</evidence>
<dbReference type="EMBL" id="NSJV01000446">
    <property type="protein sequence ID" value="PAU46554.1"/>
    <property type="molecule type" value="Genomic_DNA"/>
</dbReference>
<name>A0A2A2D4U6_9ACTN</name>
<organism evidence="1 2">
    <name type="scientific">Streptomyces albireticuli</name>
    <dbReference type="NCBI Taxonomy" id="1940"/>
    <lineage>
        <taxon>Bacteria</taxon>
        <taxon>Bacillati</taxon>
        <taxon>Actinomycetota</taxon>
        <taxon>Actinomycetes</taxon>
        <taxon>Kitasatosporales</taxon>
        <taxon>Streptomycetaceae</taxon>
        <taxon>Streptomyces</taxon>
    </lineage>
</organism>